<dbReference type="AlphaFoldDB" id="A0AAV0B396"/>
<feature type="region of interest" description="Disordered" evidence="1">
    <location>
        <begin position="226"/>
        <end position="248"/>
    </location>
</feature>
<proteinExistence type="predicted"/>
<comment type="caution">
    <text evidence="3">The sequence shown here is derived from an EMBL/GenBank/DDBJ whole genome shotgun (WGS) entry which is preliminary data.</text>
</comment>
<name>A0AAV0B396_PHAPC</name>
<evidence type="ECO:0000313" key="4">
    <source>
        <dbReference type="Proteomes" id="UP001153365"/>
    </source>
</evidence>
<feature type="chain" id="PRO_5043460169" evidence="2">
    <location>
        <begin position="23"/>
        <end position="560"/>
    </location>
</feature>
<feature type="compositionally biased region" description="Low complexity" evidence="1">
    <location>
        <begin position="146"/>
        <end position="155"/>
    </location>
</feature>
<feature type="signal peptide" evidence="2">
    <location>
        <begin position="1"/>
        <end position="22"/>
    </location>
</feature>
<feature type="compositionally biased region" description="Polar residues" evidence="1">
    <location>
        <begin position="183"/>
        <end position="204"/>
    </location>
</feature>
<feature type="region of interest" description="Disordered" evidence="1">
    <location>
        <begin position="143"/>
        <end position="168"/>
    </location>
</feature>
<evidence type="ECO:0000256" key="1">
    <source>
        <dbReference type="SAM" id="MobiDB-lite"/>
    </source>
</evidence>
<dbReference type="Proteomes" id="UP001153365">
    <property type="component" value="Unassembled WGS sequence"/>
</dbReference>
<keyword evidence="4" id="KW-1185">Reference proteome</keyword>
<accession>A0AAV0B396</accession>
<feature type="region of interest" description="Disordered" evidence="1">
    <location>
        <begin position="181"/>
        <end position="204"/>
    </location>
</feature>
<evidence type="ECO:0000256" key="2">
    <source>
        <dbReference type="SAM" id="SignalP"/>
    </source>
</evidence>
<protein>
    <submittedName>
        <fullName evidence="3">Uncharacterized protein</fullName>
    </submittedName>
</protein>
<evidence type="ECO:0000313" key="3">
    <source>
        <dbReference type="EMBL" id="CAH7676988.1"/>
    </source>
</evidence>
<gene>
    <name evidence="3" type="ORF">PPACK8108_LOCUS12098</name>
</gene>
<sequence length="560" mass="64590">MFSLRVFFIFWLTSSVVMLGKGVQAYLHTNLFGEAGEHLSYDSASWNSRDLSDLQPNIHYDDQNHMAHSTYPVDNYHSNQEPEEGFGWEADEIPPQDVWNNHADQTINLVEAMSVDQGHSWNSAPTEDSSFFGQNHQIETYPHAGSSQYQSSSSSAVQPHDADLSDGNYIYSVPHFNDIWHPDSSSAPQPHQNVENPHYNQMTQGPAFHFGQGHLWNSPHLSETSSNWSYQNHGTTSSSHNSGITNTGAEINHWRNSIDSEGLNVAASKKLTEEYTPIRFYEIDYYKERVELINILKSNFQRCTKEDAISRLNFKNPRSDLDYDSVREKALRFIERGKSEEGSQATLTDENYSPYDKLRRLIIIEYTLGIYWDKSSSLKKYIYDFTDNFAKNKNVDRHPSRLLRMKRISILGINLMKIIAKKYSEKGVSEEFGDDNNLLNYNTLFWEFCFKNHENMKEDLSNFFQSVAGSLKSSINIEELFSVKFSTQNNADTIFPVIERSILSNSDKVGDYLYSWYYVNFRAMIYYPELIINSKFAAGYNLKRFIEGGILYYYEAGEKA</sequence>
<organism evidence="3 4">
    <name type="scientific">Phakopsora pachyrhizi</name>
    <name type="common">Asian soybean rust disease fungus</name>
    <dbReference type="NCBI Taxonomy" id="170000"/>
    <lineage>
        <taxon>Eukaryota</taxon>
        <taxon>Fungi</taxon>
        <taxon>Dikarya</taxon>
        <taxon>Basidiomycota</taxon>
        <taxon>Pucciniomycotina</taxon>
        <taxon>Pucciniomycetes</taxon>
        <taxon>Pucciniales</taxon>
        <taxon>Phakopsoraceae</taxon>
        <taxon>Phakopsora</taxon>
    </lineage>
</organism>
<reference evidence="3" key="1">
    <citation type="submission" date="2022-06" db="EMBL/GenBank/DDBJ databases">
        <authorList>
            <consortium name="SYNGENTA / RWTH Aachen University"/>
        </authorList>
    </citation>
    <scope>NUCLEOTIDE SEQUENCE</scope>
</reference>
<dbReference type="EMBL" id="CALTRL010002863">
    <property type="protein sequence ID" value="CAH7676988.1"/>
    <property type="molecule type" value="Genomic_DNA"/>
</dbReference>
<keyword evidence="2" id="KW-0732">Signal</keyword>